<evidence type="ECO:0000313" key="1">
    <source>
        <dbReference type="EMBL" id="CUM80400.1"/>
    </source>
</evidence>
<name>A0A173RQX2_9FIRM</name>
<sequence>MKWPVDIIEKIAKRKVVLFLGAGVSANAISEKGDKRPPTWEQFLNKGISEVTDENIVEYVRKLLNEKDYLTACEVLVNQIGNERFERIAREEFLTPKYKSHRIHENILKLDSKIVITPNVDKIYEVYAQAETAGTILVKKYYDSDLVNKIKSEERIILKIHGTLDESSKMIFTRSQYTNARYQNAAFYRLLEALSLTHTFIFIGCGFSDPDIQLVLENYSFVFPGSPCHYFITSKDGINTEYKRIVKENRNLEIITYDSKDNHRELHDALEELVPMVEDERTRIAKEMDW</sequence>
<dbReference type="InterPro" id="IPR029035">
    <property type="entry name" value="DHS-like_NAD/FAD-binding_dom"/>
</dbReference>
<evidence type="ECO:0000313" key="2">
    <source>
        <dbReference type="Proteomes" id="UP000095495"/>
    </source>
</evidence>
<organism evidence="1 2">
    <name type="scientific">Roseburia faecis</name>
    <dbReference type="NCBI Taxonomy" id="301302"/>
    <lineage>
        <taxon>Bacteria</taxon>
        <taxon>Bacillati</taxon>
        <taxon>Bacillota</taxon>
        <taxon>Clostridia</taxon>
        <taxon>Lachnospirales</taxon>
        <taxon>Lachnospiraceae</taxon>
        <taxon>Roseburia</taxon>
    </lineage>
</organism>
<gene>
    <name evidence="1" type="ORF">ERS852420_00807</name>
</gene>
<accession>A0A173RQX2</accession>
<protein>
    <submittedName>
        <fullName evidence="1">Uncharacterized protein</fullName>
    </submittedName>
</protein>
<reference evidence="1 2" key="1">
    <citation type="submission" date="2015-09" db="EMBL/GenBank/DDBJ databases">
        <authorList>
            <consortium name="Pathogen Informatics"/>
        </authorList>
    </citation>
    <scope>NUCLEOTIDE SEQUENCE [LARGE SCALE GENOMIC DNA]</scope>
    <source>
        <strain evidence="1 2">2789STDY5608863</strain>
    </source>
</reference>
<dbReference type="RefSeq" id="WP_022046282.1">
    <property type="nucleotide sequence ID" value="NZ_CP184331.1"/>
</dbReference>
<dbReference type="AlphaFoldDB" id="A0A173RQX2"/>
<dbReference type="Proteomes" id="UP000095495">
    <property type="component" value="Unassembled WGS sequence"/>
</dbReference>
<dbReference type="SUPFAM" id="SSF52467">
    <property type="entry name" value="DHS-like NAD/FAD-binding domain"/>
    <property type="match status" value="1"/>
</dbReference>
<dbReference type="Pfam" id="PF13289">
    <property type="entry name" value="SIR2_2"/>
    <property type="match status" value="1"/>
</dbReference>
<dbReference type="EMBL" id="CYXV01000002">
    <property type="protein sequence ID" value="CUM80400.1"/>
    <property type="molecule type" value="Genomic_DNA"/>
</dbReference>
<proteinExistence type="predicted"/>